<proteinExistence type="predicted"/>
<comment type="caution">
    <text evidence="1">The sequence shown here is derived from an EMBL/GenBank/DDBJ whole genome shotgun (WGS) entry which is preliminary data.</text>
</comment>
<evidence type="ECO:0000313" key="2">
    <source>
        <dbReference type="Proteomes" id="UP001060215"/>
    </source>
</evidence>
<organism evidence="1 2">
    <name type="scientific">Camellia lanceoleosa</name>
    <dbReference type="NCBI Taxonomy" id="1840588"/>
    <lineage>
        <taxon>Eukaryota</taxon>
        <taxon>Viridiplantae</taxon>
        <taxon>Streptophyta</taxon>
        <taxon>Embryophyta</taxon>
        <taxon>Tracheophyta</taxon>
        <taxon>Spermatophyta</taxon>
        <taxon>Magnoliopsida</taxon>
        <taxon>eudicotyledons</taxon>
        <taxon>Gunneridae</taxon>
        <taxon>Pentapetalae</taxon>
        <taxon>asterids</taxon>
        <taxon>Ericales</taxon>
        <taxon>Theaceae</taxon>
        <taxon>Camellia</taxon>
    </lineage>
</organism>
<reference evidence="1 2" key="1">
    <citation type="journal article" date="2022" name="Plant J.">
        <title>Chromosome-level genome of Camellia lanceoleosa provides a valuable resource for understanding genome evolution and self-incompatibility.</title>
        <authorList>
            <person name="Gong W."/>
            <person name="Xiao S."/>
            <person name="Wang L."/>
            <person name="Liao Z."/>
            <person name="Chang Y."/>
            <person name="Mo W."/>
            <person name="Hu G."/>
            <person name="Li W."/>
            <person name="Zhao G."/>
            <person name="Zhu H."/>
            <person name="Hu X."/>
            <person name="Ji K."/>
            <person name="Xiang X."/>
            <person name="Song Q."/>
            <person name="Yuan D."/>
            <person name="Jin S."/>
            <person name="Zhang L."/>
        </authorList>
    </citation>
    <scope>NUCLEOTIDE SEQUENCE [LARGE SCALE GENOMIC DNA]</scope>
    <source>
        <strain evidence="1">SQ_2022a</strain>
    </source>
</reference>
<name>A0ACC0IPC0_9ERIC</name>
<evidence type="ECO:0000313" key="1">
    <source>
        <dbReference type="EMBL" id="KAI8027430.1"/>
    </source>
</evidence>
<accession>A0ACC0IPC0</accession>
<keyword evidence="2" id="KW-1185">Reference proteome</keyword>
<sequence>MMGEKLRFYPYHYAPFASNLNGLTDLEIKFFLGEPFKPFDQLMGTLPAARLQNLVETLQANPSSSMFLNGNHLYRFLDHDPIVMSQCHNIPRVITEVKPKPIIEISSRLRFLSNAIFEAYASEDGKHVDYRSIRGSEEFARYLRIVEELQRVDLQCGLHHCEACCISPSSNSLFFLATGLYFYSKASDLVWEVYALVNGLDIALYCSIMLCILLYMALVLHWCEVWDLGSLFGDCGSGLLLESEGDLSRPAAVMVYVGGSGSGLLN</sequence>
<gene>
    <name evidence="1" type="ORF">LOK49_LG02G02594</name>
</gene>
<protein>
    <submittedName>
        <fullName evidence="1">5'-3' exoribonuclease 4</fullName>
    </submittedName>
</protein>
<dbReference type="Proteomes" id="UP001060215">
    <property type="component" value="Chromosome 3"/>
</dbReference>
<dbReference type="EMBL" id="CM045760">
    <property type="protein sequence ID" value="KAI8027430.1"/>
    <property type="molecule type" value="Genomic_DNA"/>
</dbReference>